<gene>
    <name evidence="2" type="ORF">DW972_03195</name>
</gene>
<name>A0A413Q0I7_9FIRM</name>
<dbReference type="Proteomes" id="UP000286561">
    <property type="component" value="Unassembled WGS sequence"/>
</dbReference>
<evidence type="ECO:0000313" key="3">
    <source>
        <dbReference type="Proteomes" id="UP000286561"/>
    </source>
</evidence>
<dbReference type="InterPro" id="IPR039564">
    <property type="entry name" value="Peptidase_C39-like"/>
</dbReference>
<organism evidence="2 3">
    <name type="scientific">Anaerobutyricum hallii</name>
    <dbReference type="NCBI Taxonomy" id="39488"/>
    <lineage>
        <taxon>Bacteria</taxon>
        <taxon>Bacillati</taxon>
        <taxon>Bacillota</taxon>
        <taxon>Clostridia</taxon>
        <taxon>Lachnospirales</taxon>
        <taxon>Lachnospiraceae</taxon>
        <taxon>Anaerobutyricum</taxon>
    </lineage>
</organism>
<dbReference type="EMBL" id="QSEP01000008">
    <property type="protein sequence ID" value="RGZ85426.1"/>
    <property type="molecule type" value="Genomic_DNA"/>
</dbReference>
<dbReference type="Pfam" id="PF02368">
    <property type="entry name" value="Big_2"/>
    <property type="match status" value="1"/>
</dbReference>
<accession>A0A413Q0I7</accession>
<proteinExistence type="predicted"/>
<comment type="caution">
    <text evidence="2">The sequence shown here is derived from an EMBL/GenBank/DDBJ whole genome shotgun (WGS) entry which is preliminary data.</text>
</comment>
<evidence type="ECO:0000313" key="2">
    <source>
        <dbReference type="EMBL" id="RGZ85426.1"/>
    </source>
</evidence>
<dbReference type="SMART" id="SM00635">
    <property type="entry name" value="BID_2"/>
    <property type="match status" value="2"/>
</dbReference>
<dbReference type="AlphaFoldDB" id="A0A413Q0I7"/>
<dbReference type="SUPFAM" id="SSF49373">
    <property type="entry name" value="Invasin/intimin cell-adhesion fragments"/>
    <property type="match status" value="3"/>
</dbReference>
<sequence length="489" mass="53623">MNGREDRIIFMKKKNIVFVLCLIFALGFLFMPQEGRNAEAASRTRLSSTSLKVVPGKTEKLRIYGRRGRKVVWTSSRPRVVSVENGKLTALKGGTSTITARVGSQKLHCKVRVVGLNTTKITLAKGDKFQLKVKNGYRTTWTSKNKKIAKVSKNGVIKAKKSGVTTIVCRTNGRKLKCKVYVASLEHSTLRLKAESSYHLSIKHAGDVLAWTSSNPSVAEVDSNGNITTLPVSGTSVLTCKSGKAVLSCKLTVVSPDNIITNMSTLPTSSNQDRFTVTVNSYPNVRHYTVYRQSASINASSFKNYMPYHGCAACAAATVLTGFGKNITPKRVTDKNGLEYKAFGKKIWKKNYKKELKDQMPVSLYGINKILNNNGIQTEYVRRFSDAEACQQIISHLKTGNPVVIEAKKGKWANSYHTMVLLGLTDTGKAIIADSANRTRFGSKQRVKYESVSNLIKHMFACSVSGAKSANCYFGSSSGGGYILVNPNP</sequence>
<dbReference type="Pfam" id="PF13529">
    <property type="entry name" value="Peptidase_C39_2"/>
    <property type="match status" value="1"/>
</dbReference>
<reference evidence="2 3" key="1">
    <citation type="submission" date="2018-08" db="EMBL/GenBank/DDBJ databases">
        <title>A genome reference for cultivated species of the human gut microbiota.</title>
        <authorList>
            <person name="Zou Y."/>
            <person name="Xue W."/>
            <person name="Luo G."/>
        </authorList>
    </citation>
    <scope>NUCLEOTIDE SEQUENCE [LARGE SCALE GENOMIC DNA]</scope>
    <source>
        <strain evidence="2 3">AM48-23BH</strain>
    </source>
</reference>
<dbReference type="InterPro" id="IPR003343">
    <property type="entry name" value="Big_2"/>
</dbReference>
<evidence type="ECO:0000259" key="1">
    <source>
        <dbReference type="SMART" id="SM00635"/>
    </source>
</evidence>
<protein>
    <recommendedName>
        <fullName evidence="1">BIG2 domain-containing protein</fullName>
    </recommendedName>
</protein>
<dbReference type="Gene3D" id="2.60.40.1080">
    <property type="match status" value="3"/>
</dbReference>
<dbReference type="Gene3D" id="3.90.70.10">
    <property type="entry name" value="Cysteine proteinases"/>
    <property type="match status" value="1"/>
</dbReference>
<feature type="domain" description="BIG2" evidence="1">
    <location>
        <begin position="40"/>
        <end position="110"/>
    </location>
</feature>
<feature type="domain" description="BIG2" evidence="1">
    <location>
        <begin position="112"/>
        <end position="181"/>
    </location>
</feature>
<dbReference type="InterPro" id="IPR008964">
    <property type="entry name" value="Invasin/intimin_cell_adhesion"/>
</dbReference>